<comment type="caution">
    <text evidence="1">The sequence shown here is derived from an EMBL/GenBank/DDBJ whole genome shotgun (WGS) entry which is preliminary data.</text>
</comment>
<proteinExistence type="predicted"/>
<dbReference type="RefSeq" id="WP_183552537.1">
    <property type="nucleotide sequence ID" value="NZ_JACHBX010000001.1"/>
</dbReference>
<accession>A0A7W9WYM8</accession>
<name>A0A7W9WYM8_9BURK</name>
<protein>
    <submittedName>
        <fullName evidence="1">Uncharacterized protein</fullName>
    </submittedName>
</protein>
<gene>
    <name evidence="1" type="ORF">HD842_001356</name>
</gene>
<dbReference type="AlphaFoldDB" id="A0A7W9WYM8"/>
<sequence>MWERMVNLVDMALYMARSYGRNRAYGVRGFADDQLGSLDAIKQNPVLA</sequence>
<organism evidence="1 2">
    <name type="scientific">Massilia aurea</name>
    <dbReference type="NCBI Taxonomy" id="373040"/>
    <lineage>
        <taxon>Bacteria</taxon>
        <taxon>Pseudomonadati</taxon>
        <taxon>Pseudomonadota</taxon>
        <taxon>Betaproteobacteria</taxon>
        <taxon>Burkholderiales</taxon>
        <taxon>Oxalobacteraceae</taxon>
        <taxon>Telluria group</taxon>
        <taxon>Massilia</taxon>
    </lineage>
</organism>
<evidence type="ECO:0000313" key="2">
    <source>
        <dbReference type="Proteomes" id="UP000540787"/>
    </source>
</evidence>
<keyword evidence="2" id="KW-1185">Reference proteome</keyword>
<evidence type="ECO:0000313" key="1">
    <source>
        <dbReference type="EMBL" id="MBB6133245.1"/>
    </source>
</evidence>
<reference evidence="1 2" key="1">
    <citation type="submission" date="2020-08" db="EMBL/GenBank/DDBJ databases">
        <title>The Agave Microbiome: Exploring the role of microbial communities in plant adaptations to desert environments.</title>
        <authorList>
            <person name="Partida-Martinez L.P."/>
        </authorList>
    </citation>
    <scope>NUCLEOTIDE SEQUENCE [LARGE SCALE GENOMIC DNA]</scope>
    <source>
        <strain evidence="1 2">AT3.2</strain>
    </source>
</reference>
<dbReference type="EMBL" id="JACHBX010000001">
    <property type="protein sequence ID" value="MBB6133245.1"/>
    <property type="molecule type" value="Genomic_DNA"/>
</dbReference>
<dbReference type="Proteomes" id="UP000540787">
    <property type="component" value="Unassembled WGS sequence"/>
</dbReference>